<keyword evidence="4" id="KW-1185">Reference proteome</keyword>
<feature type="transmembrane region" description="Helical" evidence="2">
    <location>
        <begin position="27"/>
        <end position="44"/>
    </location>
</feature>
<organism evidence="3 4">
    <name type="scientific">Brachionus plicatilis</name>
    <name type="common">Marine rotifer</name>
    <name type="synonym">Brachionus muelleri</name>
    <dbReference type="NCBI Taxonomy" id="10195"/>
    <lineage>
        <taxon>Eukaryota</taxon>
        <taxon>Metazoa</taxon>
        <taxon>Spiralia</taxon>
        <taxon>Gnathifera</taxon>
        <taxon>Rotifera</taxon>
        <taxon>Eurotatoria</taxon>
        <taxon>Monogononta</taxon>
        <taxon>Pseudotrocha</taxon>
        <taxon>Ploima</taxon>
        <taxon>Brachionidae</taxon>
        <taxon>Brachionus</taxon>
    </lineage>
</organism>
<dbReference type="OrthoDB" id="533508at2759"/>
<sequence length="242" mass="28470">MLFIISIFCILAVIPFRFSCNTAVEDILIALEVILLSLSSLYYARGFRAVCNFVYNLHRILGYDMVRFFSIYFIFMISFSQTFFLILQKLNPYMLRSEFTNPIESIIDTIVLTLGEVTVAYEIVEFPSSYAIIGAIYTMIFMLLGSLLLVNMLIAMMDHTQEITNGRKTEWIRQWGRQILVVEQNINPKERLKQQVKYTNSLKSGEKGLIVKWKQNEEERNEFKSKKEIFQKYILNNFFKFD</sequence>
<gene>
    <name evidence="3" type="ORF">BpHYR1_051511</name>
</gene>
<feature type="transmembrane region" description="Helical" evidence="2">
    <location>
        <begin position="65"/>
        <end position="87"/>
    </location>
</feature>
<dbReference type="PANTHER" id="PTHR10582:SF28">
    <property type="entry name" value="NANCHUNG, ISOFORM B"/>
    <property type="match status" value="1"/>
</dbReference>
<dbReference type="AlphaFoldDB" id="A0A3M7R969"/>
<keyword evidence="2" id="KW-1133">Transmembrane helix</keyword>
<dbReference type="GO" id="GO:0005262">
    <property type="term" value="F:calcium channel activity"/>
    <property type="evidence" value="ECO:0007669"/>
    <property type="project" value="TreeGrafter"/>
</dbReference>
<protein>
    <submittedName>
        <fullName evidence="3">Transient receptor potential cation channel subfamily V member 5-like</fullName>
    </submittedName>
</protein>
<dbReference type="EMBL" id="REGN01003934">
    <property type="protein sequence ID" value="RNA19971.1"/>
    <property type="molecule type" value="Genomic_DNA"/>
</dbReference>
<dbReference type="STRING" id="10195.A0A3M7R969"/>
<dbReference type="GO" id="GO:0005886">
    <property type="term" value="C:plasma membrane"/>
    <property type="evidence" value="ECO:0007669"/>
    <property type="project" value="TreeGrafter"/>
</dbReference>
<evidence type="ECO:0000256" key="1">
    <source>
        <dbReference type="ARBA" id="ARBA00022737"/>
    </source>
</evidence>
<evidence type="ECO:0000313" key="4">
    <source>
        <dbReference type="Proteomes" id="UP000276133"/>
    </source>
</evidence>
<dbReference type="GO" id="GO:0098703">
    <property type="term" value="P:calcium ion import across plasma membrane"/>
    <property type="evidence" value="ECO:0007669"/>
    <property type="project" value="TreeGrafter"/>
</dbReference>
<evidence type="ECO:0000313" key="3">
    <source>
        <dbReference type="EMBL" id="RNA19971.1"/>
    </source>
</evidence>
<accession>A0A3M7R969</accession>
<keyword evidence="3" id="KW-0675">Receptor</keyword>
<keyword evidence="2" id="KW-0472">Membrane</keyword>
<proteinExistence type="predicted"/>
<evidence type="ECO:0000256" key="2">
    <source>
        <dbReference type="SAM" id="Phobius"/>
    </source>
</evidence>
<dbReference type="InterPro" id="IPR024862">
    <property type="entry name" value="TRPV"/>
</dbReference>
<keyword evidence="2" id="KW-0812">Transmembrane</keyword>
<name>A0A3M7R969_BRAPC</name>
<keyword evidence="1" id="KW-0677">Repeat</keyword>
<comment type="caution">
    <text evidence="3">The sequence shown here is derived from an EMBL/GenBank/DDBJ whole genome shotgun (WGS) entry which is preliminary data.</text>
</comment>
<feature type="transmembrane region" description="Helical" evidence="2">
    <location>
        <begin position="130"/>
        <end position="154"/>
    </location>
</feature>
<dbReference type="Proteomes" id="UP000276133">
    <property type="component" value="Unassembled WGS sequence"/>
</dbReference>
<dbReference type="PANTHER" id="PTHR10582">
    <property type="entry name" value="TRANSIENT RECEPTOR POTENTIAL ION CHANNEL PROTEIN"/>
    <property type="match status" value="1"/>
</dbReference>
<reference evidence="3 4" key="1">
    <citation type="journal article" date="2018" name="Sci. Rep.">
        <title>Genomic signatures of local adaptation to the degree of environmental predictability in rotifers.</title>
        <authorList>
            <person name="Franch-Gras L."/>
            <person name="Hahn C."/>
            <person name="Garcia-Roger E.M."/>
            <person name="Carmona M.J."/>
            <person name="Serra M."/>
            <person name="Gomez A."/>
        </authorList>
    </citation>
    <scope>NUCLEOTIDE SEQUENCE [LARGE SCALE GENOMIC DNA]</scope>
    <source>
        <strain evidence="3">HYR1</strain>
    </source>
</reference>